<name>A0ACC2KKW6_PERAE</name>
<reference evidence="1 2" key="1">
    <citation type="journal article" date="2022" name="Hortic Res">
        <title>A haplotype resolved chromosomal level avocado genome allows analysis of novel avocado genes.</title>
        <authorList>
            <person name="Nath O."/>
            <person name="Fletcher S.J."/>
            <person name="Hayward A."/>
            <person name="Shaw L.M."/>
            <person name="Masouleh A.K."/>
            <person name="Furtado A."/>
            <person name="Henry R.J."/>
            <person name="Mitter N."/>
        </authorList>
    </citation>
    <scope>NUCLEOTIDE SEQUENCE [LARGE SCALE GENOMIC DNA]</scope>
    <source>
        <strain evidence="2">cv. Hass</strain>
    </source>
</reference>
<dbReference type="Proteomes" id="UP001234297">
    <property type="component" value="Chromosome 10"/>
</dbReference>
<comment type="caution">
    <text evidence="1">The sequence shown here is derived from an EMBL/GenBank/DDBJ whole genome shotgun (WGS) entry which is preliminary data.</text>
</comment>
<protein>
    <submittedName>
        <fullName evidence="1">Uncharacterized protein</fullName>
    </submittedName>
</protein>
<evidence type="ECO:0000313" key="2">
    <source>
        <dbReference type="Proteomes" id="UP001234297"/>
    </source>
</evidence>
<organism evidence="1 2">
    <name type="scientific">Persea americana</name>
    <name type="common">Avocado</name>
    <dbReference type="NCBI Taxonomy" id="3435"/>
    <lineage>
        <taxon>Eukaryota</taxon>
        <taxon>Viridiplantae</taxon>
        <taxon>Streptophyta</taxon>
        <taxon>Embryophyta</taxon>
        <taxon>Tracheophyta</taxon>
        <taxon>Spermatophyta</taxon>
        <taxon>Magnoliopsida</taxon>
        <taxon>Magnoliidae</taxon>
        <taxon>Laurales</taxon>
        <taxon>Lauraceae</taxon>
        <taxon>Persea</taxon>
    </lineage>
</organism>
<evidence type="ECO:0000313" key="1">
    <source>
        <dbReference type="EMBL" id="KAJ8621678.1"/>
    </source>
</evidence>
<gene>
    <name evidence="1" type="ORF">MRB53_030207</name>
</gene>
<proteinExistence type="predicted"/>
<dbReference type="EMBL" id="CM056818">
    <property type="protein sequence ID" value="KAJ8621678.1"/>
    <property type="molecule type" value="Genomic_DNA"/>
</dbReference>
<keyword evidence="2" id="KW-1185">Reference proteome</keyword>
<accession>A0ACC2KKW6</accession>
<sequence>MPLQISEDKERKSKTREIKVVDMVEKTLQTSEARGGLPKEKEMQEVEVEEKMVAQRGSGEQQQLMEPVSQESDITTKEDQAQCQVRDPTNLSDEVRPVIKKAGIDGREHENTEERIEVAEGKKVDKKKAMGKILCNVEAALLIQSAYRGYEVRRWEPLKKLRQIARIRKQVDEIREQIQDIESSAKLQVDEKQRVVLNETIMSLLLQLDTFQGLHPDVREIRKSVARELVCLQEKLDSFATETTTESLIEKACRDDDKTTQENDSVLMESTSKPAETSELLINGDVASDASQSNEATGTAISVEEQHEVKQKEILEMPLVDAEWFQSKREEHTNHPTLVEHTSSVTSSEELTQVHTENDGRCSSEVEVLVGSPPSVNVEQPEEDSNDLDTVRDEEDSAVNDKLVKSLQIDGYLDSIVDKLSEAAPMVAEEEAAHTLEQVPLAKDDQVESQEANEEAISGPESPETMLTGDECVNSVVEEVLPDTNRTLEIEVEEVDTMSVVKGEHNSEHVDLPLISELSSLAVKEKDAECMPVEEEGSLEYAENQLLYSGSDIDATVKIATPELDDQGNNVEVVSGGNKRSDAEAMFVMAENPIPEEVGECNTDKGISEDDKVESPSEEKGMNPSLDIFEATTISHEIEMESQTPEAEVSVEAITAVESLPPHSTPESDVEQGSNAENDSLSVSCGDPVPPTEVELQKEDKDLAGENDKLKEMLEKLLQAGKQQLTVISDLNGKVRDLEKKLAKKKKMKIRRQKAVASSCIMHKDNLMNQMASTTSMV</sequence>